<sequence length="235" mass="27875">METRLQQLIQELEDLVQEETEGSNNPWITRSRLDELFHQKYGSTLENLLQTHGYYDLKVLLRKTNIFAIYETPIPHKFYIALLQKTVPGYEHSSSSNQSMFYTVKRPWKVERCMIKDLQDEGYSEKCAKVAPKIQSSKPIFKKFNPTNKKIKSQDDFKFYLVEIVKYLLSNNPGNYIKIDELNKMFYSNYGQYLREVRCNIFPDIKLIDILQTIPELKLEKIEYTWQITLSISCE</sequence>
<evidence type="ECO:0000313" key="1">
    <source>
        <dbReference type="EMBL" id="CUM58275.1"/>
    </source>
</evidence>
<reference evidence="1" key="1">
    <citation type="submission" date="2015-09" db="EMBL/GenBank/DDBJ databases">
        <authorList>
            <person name="Jackson K.R."/>
            <person name="Lunt B.L."/>
            <person name="Fisher J.N.B."/>
            <person name="Gardner A.V."/>
            <person name="Bailey M.E."/>
            <person name="Deus L.M."/>
            <person name="Earl A.S."/>
            <person name="Gibby P.D."/>
            <person name="Hartmann K.A."/>
            <person name="Liu J.E."/>
            <person name="Manci A.M."/>
            <person name="Nielsen D.A."/>
            <person name="Solomon M.B."/>
            <person name="Breakwell D.P."/>
            <person name="Burnett S.H."/>
            <person name="Grose J.H."/>
        </authorList>
    </citation>
    <scope>NUCLEOTIDE SEQUENCE</scope>
    <source>
        <strain evidence="1">7805</strain>
    </source>
</reference>
<organism evidence="1">
    <name type="scientific">Planktothrix agardhii</name>
    <name type="common">Oscillatoria agardhii</name>
    <dbReference type="NCBI Taxonomy" id="1160"/>
    <lineage>
        <taxon>Bacteria</taxon>
        <taxon>Bacillati</taxon>
        <taxon>Cyanobacteriota</taxon>
        <taxon>Cyanophyceae</taxon>
        <taxon>Oscillatoriophycideae</taxon>
        <taxon>Oscillatoriales</taxon>
        <taxon>Microcoleaceae</taxon>
        <taxon>Planktothrix</taxon>
    </lineage>
</organism>
<proteinExistence type="predicted"/>
<evidence type="ECO:0008006" key="2">
    <source>
        <dbReference type="Google" id="ProtNLM"/>
    </source>
</evidence>
<accession>A0A1J1JA00</accession>
<dbReference type="EMBL" id="LO018304">
    <property type="protein sequence ID" value="CUM58275.1"/>
    <property type="molecule type" value="Genomic_DNA"/>
</dbReference>
<gene>
    <name evidence="1" type="ORF">PLAM_0308</name>
</gene>
<name>A0A1J1JA00_PLAAG</name>
<protein>
    <recommendedName>
        <fullName evidence="2">HTH OST-type domain-containing protein</fullName>
    </recommendedName>
</protein>
<dbReference type="AlphaFoldDB" id="A0A1J1JA00"/>
<dbReference type="RefSeq" id="WP_235751432.1">
    <property type="nucleotide sequence ID" value="NZ_LR882950.1"/>
</dbReference>